<evidence type="ECO:0000313" key="2">
    <source>
        <dbReference type="EMBL" id="AGX88896.1"/>
    </source>
</evidence>
<dbReference type="PATRIC" id="fig|1403316.3.peg.105"/>
<organism evidence="2 3">
    <name type="scientific">Mycoplasma parvum str. Indiana</name>
    <dbReference type="NCBI Taxonomy" id="1403316"/>
    <lineage>
        <taxon>Bacteria</taxon>
        <taxon>Bacillati</taxon>
        <taxon>Mycoplasmatota</taxon>
        <taxon>Mollicutes</taxon>
        <taxon>Mycoplasmataceae</taxon>
        <taxon>Mycoplasma</taxon>
    </lineage>
</organism>
<evidence type="ECO:0000259" key="1">
    <source>
        <dbReference type="Pfam" id="PF02739"/>
    </source>
</evidence>
<dbReference type="SUPFAM" id="SSF88723">
    <property type="entry name" value="PIN domain-like"/>
    <property type="match status" value="1"/>
</dbReference>
<name>U5NBH6_9MOLU</name>
<dbReference type="InterPro" id="IPR029060">
    <property type="entry name" value="PIN-like_dom_sf"/>
</dbReference>
<dbReference type="KEGG" id="mpv:PRV_00650"/>
<accession>U5NBH6</accession>
<dbReference type="GO" id="GO:0004518">
    <property type="term" value="F:nuclease activity"/>
    <property type="evidence" value="ECO:0007669"/>
    <property type="project" value="UniProtKB-ARBA"/>
</dbReference>
<dbReference type="HOGENOM" id="CLU_2396520_0_0_14"/>
<dbReference type="OrthoDB" id="9806424at2"/>
<dbReference type="Proteomes" id="UP000017119">
    <property type="component" value="Chromosome"/>
</dbReference>
<gene>
    <name evidence="2" type="ORF">PRV_00650</name>
</gene>
<dbReference type="EMBL" id="CP006771">
    <property type="protein sequence ID" value="AGX88896.1"/>
    <property type="molecule type" value="Genomic_DNA"/>
</dbReference>
<dbReference type="Gene3D" id="3.40.50.1010">
    <property type="entry name" value="5'-nuclease"/>
    <property type="match status" value="1"/>
</dbReference>
<reference evidence="2 3" key="1">
    <citation type="journal article" date="2013" name="Genome Announc.">
        <title>Genome Sequence of Mycoplasma parvum (Formerly Eperythrozoon parvum), a Diminutive Hemoplasma of the Pig.</title>
        <authorList>
            <person name="do Nascimento N.C."/>
            <person name="Dos Santos A.P."/>
            <person name="Chu Y."/>
            <person name="Guimaraes A.M."/>
            <person name="Pagliaro A."/>
            <person name="Messick J.B."/>
        </authorList>
    </citation>
    <scope>NUCLEOTIDE SEQUENCE [LARGE SCALE GENOMIC DNA]</scope>
    <source>
        <strain evidence="2 3">Indiana</strain>
    </source>
</reference>
<evidence type="ECO:0000313" key="3">
    <source>
        <dbReference type="Proteomes" id="UP000017119"/>
    </source>
</evidence>
<dbReference type="Pfam" id="PF02739">
    <property type="entry name" value="5_3_exonuc_N"/>
    <property type="match status" value="1"/>
</dbReference>
<dbReference type="InterPro" id="IPR020046">
    <property type="entry name" value="5-3_exonucl_a-hlix_arch_N"/>
</dbReference>
<dbReference type="GO" id="GO:0003677">
    <property type="term" value="F:DNA binding"/>
    <property type="evidence" value="ECO:0007669"/>
    <property type="project" value="InterPro"/>
</dbReference>
<sequence length="93" mass="11544">MARKNYLRKIIVFDRKDGDNFRKKIFSEYKANRDLRKVDESFYYWIEYSKNKLNNLGFEIYIPENGYEGDDQIGTIAKKFSEKFFLCWNFYYW</sequence>
<dbReference type="GO" id="GO:0016788">
    <property type="term" value="F:hydrolase activity, acting on ester bonds"/>
    <property type="evidence" value="ECO:0007669"/>
    <property type="project" value="UniProtKB-ARBA"/>
</dbReference>
<dbReference type="STRING" id="1403316.PRV_00650"/>
<proteinExistence type="predicted"/>
<feature type="domain" description="5'-3' exonuclease alpha-helical arch N-terminal" evidence="1">
    <location>
        <begin position="9"/>
        <end position="83"/>
    </location>
</feature>
<protein>
    <recommendedName>
        <fullName evidence="1">5'-3' exonuclease alpha-helical arch N-terminal domain-containing protein</fullName>
    </recommendedName>
</protein>
<dbReference type="AlphaFoldDB" id="U5NBH6"/>
<keyword evidence="3" id="KW-1185">Reference proteome</keyword>